<sequence>MWPPRIRDPIAAPAKVTRFAGETPVLAFTSGLRGSIDSWWEGSPGVPTLRGALTPRFAALPCPAAHPTQLTVSRPHLSRGRHDRLRAGAIALPQPCLPAASPPDLGAAS</sequence>
<gene>
    <name evidence="1" type="ORF">PAPYR_11842</name>
</gene>
<name>A0ABQ8U6N7_9EUKA</name>
<keyword evidence="2" id="KW-1185">Reference proteome</keyword>
<evidence type="ECO:0000313" key="2">
    <source>
        <dbReference type="Proteomes" id="UP001141327"/>
    </source>
</evidence>
<dbReference type="EMBL" id="JAPMOS010000233">
    <property type="protein sequence ID" value="KAJ4453633.1"/>
    <property type="molecule type" value="Genomic_DNA"/>
</dbReference>
<reference evidence="1" key="1">
    <citation type="journal article" date="2022" name="bioRxiv">
        <title>Genomics of Preaxostyla Flagellates Illuminates Evolutionary Transitions and the Path Towards Mitochondrial Loss.</title>
        <authorList>
            <person name="Novak L.V.F."/>
            <person name="Treitli S.C."/>
            <person name="Pyrih J."/>
            <person name="Halakuc P."/>
            <person name="Pipaliya S.V."/>
            <person name="Vacek V."/>
            <person name="Brzon O."/>
            <person name="Soukal P."/>
            <person name="Eme L."/>
            <person name="Dacks J.B."/>
            <person name="Karnkowska A."/>
            <person name="Elias M."/>
            <person name="Hampl V."/>
        </authorList>
    </citation>
    <scope>NUCLEOTIDE SEQUENCE</scope>
    <source>
        <strain evidence="1">RCP-MX</strain>
    </source>
</reference>
<dbReference type="Proteomes" id="UP001141327">
    <property type="component" value="Unassembled WGS sequence"/>
</dbReference>
<evidence type="ECO:0000313" key="1">
    <source>
        <dbReference type="EMBL" id="KAJ4453633.1"/>
    </source>
</evidence>
<proteinExistence type="predicted"/>
<comment type="caution">
    <text evidence="1">The sequence shown here is derived from an EMBL/GenBank/DDBJ whole genome shotgun (WGS) entry which is preliminary data.</text>
</comment>
<accession>A0ABQ8U6N7</accession>
<organism evidence="1 2">
    <name type="scientific">Paratrimastix pyriformis</name>
    <dbReference type="NCBI Taxonomy" id="342808"/>
    <lineage>
        <taxon>Eukaryota</taxon>
        <taxon>Metamonada</taxon>
        <taxon>Preaxostyla</taxon>
        <taxon>Paratrimastigidae</taxon>
        <taxon>Paratrimastix</taxon>
    </lineage>
</organism>
<protein>
    <submittedName>
        <fullName evidence="1">Uncharacterized protein</fullName>
    </submittedName>
</protein>